<dbReference type="PANTHER" id="PTHR33734:SF22">
    <property type="entry name" value="MEMBRANE-BOUND LYTIC MUREIN TRANSGLYCOSYLASE D"/>
    <property type="match status" value="1"/>
</dbReference>
<dbReference type="PROSITE" id="PS51318">
    <property type="entry name" value="TAT"/>
    <property type="match status" value="1"/>
</dbReference>
<dbReference type="Proteomes" id="UP001321543">
    <property type="component" value="Chromosome"/>
</dbReference>
<dbReference type="InterPro" id="IPR006311">
    <property type="entry name" value="TAT_signal"/>
</dbReference>
<dbReference type="CDD" id="cd00118">
    <property type="entry name" value="LysM"/>
    <property type="match status" value="3"/>
</dbReference>
<dbReference type="EMBL" id="AP027728">
    <property type="protein sequence ID" value="BDZ37887.1"/>
    <property type="molecule type" value="Genomic_DNA"/>
</dbReference>
<dbReference type="Gene3D" id="3.10.350.10">
    <property type="entry name" value="LysM domain"/>
    <property type="match status" value="3"/>
</dbReference>
<protein>
    <recommendedName>
        <fullName evidence="3">LysM domain-containing protein</fullName>
    </recommendedName>
</protein>
<feature type="domain" description="LysM" evidence="3">
    <location>
        <begin position="212"/>
        <end position="256"/>
    </location>
</feature>
<keyword evidence="2" id="KW-0732">Signal</keyword>
<feature type="domain" description="LysM" evidence="3">
    <location>
        <begin position="69"/>
        <end position="113"/>
    </location>
</feature>
<evidence type="ECO:0000313" key="5">
    <source>
        <dbReference type="Proteomes" id="UP001321543"/>
    </source>
</evidence>
<dbReference type="SUPFAM" id="SSF54106">
    <property type="entry name" value="LysM domain"/>
    <property type="match status" value="3"/>
</dbReference>
<dbReference type="InterPro" id="IPR018392">
    <property type="entry name" value="LysM"/>
</dbReference>
<keyword evidence="5" id="KW-1185">Reference proteome</keyword>
<feature type="region of interest" description="Disordered" evidence="1">
    <location>
        <begin position="188"/>
        <end position="213"/>
    </location>
</feature>
<sequence length="401" mass="41875">MHTRSTRRGAFRFGAPAAVIGTLAAVLTTAPADAREPVRTDPAPTRVHPTVVPRPATVANVQHASAQPTTYTIRPGDTVSGIAIRHGLRPADVLAWNGLGWRTVIYPGQTLRLTAAAAKPAPAKTAPAKPAPTTAPAKSDRTHTVVRGDTVYAIARTYGTTVANIIAANGLGRSALIFPGQKLSVGPAAPAASPGSSAPAPASAPAAPASAKTHTVVRGDTLFGIARKHGTSVAVLLQANGLGTGSIIYPGQTLRLTPPAPAQRSANLDAAQRANALHIIRIGRELGVPERGIAIALATAMVESSLRNLDHGDRDSLGLFQQRPSQGWGTAEQIMDADRSIRVFYGGAKDPNGTNSRGLLDIPGWQDKPFTAAAQAVQISAYPDRYGQWEQQANRWLATLR</sequence>
<dbReference type="SMART" id="SM00257">
    <property type="entry name" value="LysM"/>
    <property type="match status" value="3"/>
</dbReference>
<dbReference type="PROSITE" id="PS51782">
    <property type="entry name" value="LYSM"/>
    <property type="match status" value="3"/>
</dbReference>
<dbReference type="InterPro" id="IPR036779">
    <property type="entry name" value="LysM_dom_sf"/>
</dbReference>
<feature type="region of interest" description="Disordered" evidence="1">
    <location>
        <begin position="121"/>
        <end position="142"/>
    </location>
</feature>
<accession>A0ABN6WZL0</accession>
<dbReference type="RefSeq" id="WP_286301724.1">
    <property type="nucleotide sequence ID" value="NZ_AP027728.1"/>
</dbReference>
<feature type="compositionally biased region" description="Low complexity" evidence="1">
    <location>
        <begin position="121"/>
        <end position="137"/>
    </location>
</feature>
<name>A0ABN6WZL0_9MICO</name>
<dbReference type="Pfam" id="PF01476">
    <property type="entry name" value="LysM"/>
    <property type="match status" value="3"/>
</dbReference>
<evidence type="ECO:0000256" key="1">
    <source>
        <dbReference type="SAM" id="MobiDB-lite"/>
    </source>
</evidence>
<dbReference type="PANTHER" id="PTHR33734">
    <property type="entry name" value="LYSM DOMAIN-CONTAINING GPI-ANCHORED PROTEIN 2"/>
    <property type="match status" value="1"/>
</dbReference>
<feature type="compositionally biased region" description="Low complexity" evidence="1">
    <location>
        <begin position="188"/>
        <end position="211"/>
    </location>
</feature>
<evidence type="ECO:0000259" key="3">
    <source>
        <dbReference type="PROSITE" id="PS51782"/>
    </source>
</evidence>
<feature type="domain" description="LysM" evidence="3">
    <location>
        <begin position="141"/>
        <end position="185"/>
    </location>
</feature>
<evidence type="ECO:0000313" key="4">
    <source>
        <dbReference type="EMBL" id="BDZ37887.1"/>
    </source>
</evidence>
<gene>
    <name evidence="4" type="ORF">GCM10025863_05010</name>
</gene>
<feature type="signal peptide" evidence="2">
    <location>
        <begin position="1"/>
        <end position="34"/>
    </location>
</feature>
<evidence type="ECO:0000256" key="2">
    <source>
        <dbReference type="SAM" id="SignalP"/>
    </source>
</evidence>
<feature type="chain" id="PRO_5046027056" description="LysM domain-containing protein" evidence="2">
    <location>
        <begin position="35"/>
        <end position="401"/>
    </location>
</feature>
<organism evidence="4 5">
    <name type="scientific">Microbacterium suwonense</name>
    <dbReference type="NCBI Taxonomy" id="683047"/>
    <lineage>
        <taxon>Bacteria</taxon>
        <taxon>Bacillati</taxon>
        <taxon>Actinomycetota</taxon>
        <taxon>Actinomycetes</taxon>
        <taxon>Micrococcales</taxon>
        <taxon>Microbacteriaceae</taxon>
        <taxon>Microbacterium</taxon>
    </lineage>
</organism>
<proteinExistence type="predicted"/>
<reference evidence="5" key="1">
    <citation type="journal article" date="2019" name="Int. J. Syst. Evol. Microbiol.">
        <title>The Global Catalogue of Microorganisms (GCM) 10K type strain sequencing project: providing services to taxonomists for standard genome sequencing and annotation.</title>
        <authorList>
            <consortium name="The Broad Institute Genomics Platform"/>
            <consortium name="The Broad Institute Genome Sequencing Center for Infectious Disease"/>
            <person name="Wu L."/>
            <person name="Ma J."/>
        </authorList>
    </citation>
    <scope>NUCLEOTIDE SEQUENCE [LARGE SCALE GENOMIC DNA]</scope>
    <source>
        <strain evidence="5">NBRC 106310</strain>
    </source>
</reference>